<evidence type="ECO:0000313" key="3">
    <source>
        <dbReference type="Proteomes" id="UP001162891"/>
    </source>
</evidence>
<gene>
    <name evidence="2" type="ORF">AMOR_03100</name>
</gene>
<dbReference type="PANTHER" id="PTHR12526">
    <property type="entry name" value="GLYCOSYLTRANSFERASE"/>
    <property type="match status" value="1"/>
</dbReference>
<organism evidence="2 3">
    <name type="scientific">Anaeromyxobacter oryzae</name>
    <dbReference type="NCBI Taxonomy" id="2918170"/>
    <lineage>
        <taxon>Bacteria</taxon>
        <taxon>Pseudomonadati</taxon>
        <taxon>Myxococcota</taxon>
        <taxon>Myxococcia</taxon>
        <taxon>Myxococcales</taxon>
        <taxon>Cystobacterineae</taxon>
        <taxon>Anaeromyxobacteraceae</taxon>
        <taxon>Anaeromyxobacter</taxon>
    </lineage>
</organism>
<dbReference type="Pfam" id="PF00534">
    <property type="entry name" value="Glycos_transf_1"/>
    <property type="match status" value="1"/>
</dbReference>
<dbReference type="NCBIfam" id="TIGR04348">
    <property type="entry name" value="selenoneine biosynthesis selenosugar synthase SenB"/>
    <property type="match status" value="1"/>
</dbReference>
<dbReference type="Gene3D" id="3.40.50.2000">
    <property type="entry name" value="Glycogen Phosphorylase B"/>
    <property type="match status" value="1"/>
</dbReference>
<dbReference type="SUPFAM" id="SSF53756">
    <property type="entry name" value="UDP-Glycosyltransferase/glycogen phosphorylase"/>
    <property type="match status" value="1"/>
</dbReference>
<evidence type="ECO:0000259" key="1">
    <source>
        <dbReference type="Pfam" id="PF00534"/>
    </source>
</evidence>
<proteinExistence type="predicted"/>
<dbReference type="Proteomes" id="UP001162891">
    <property type="component" value="Chromosome"/>
</dbReference>
<dbReference type="EMBL" id="AP025591">
    <property type="protein sequence ID" value="BDG01314.1"/>
    <property type="molecule type" value="Genomic_DNA"/>
</dbReference>
<dbReference type="RefSeq" id="WP_248357738.1">
    <property type="nucleotide sequence ID" value="NZ_AP025591.1"/>
</dbReference>
<dbReference type="InterPro" id="IPR001296">
    <property type="entry name" value="Glyco_trans_1"/>
</dbReference>
<feature type="domain" description="Glycosyl transferase family 1" evidence="1">
    <location>
        <begin position="144"/>
        <end position="293"/>
    </location>
</feature>
<evidence type="ECO:0000313" key="2">
    <source>
        <dbReference type="EMBL" id="BDG01314.1"/>
    </source>
</evidence>
<keyword evidence="3" id="KW-1185">Reference proteome</keyword>
<name>A0ABN6MJV2_9BACT</name>
<accession>A0ABN6MJV2</accession>
<sequence length="319" mass="34105">MRRLSIAIATPAGRGSHKGNRVTAVRWAGHLRALGHHVVVAEGWDGRPCDVLVALHATKTHEAAVRWRARRGSAPLVVALAGTDLYEDLPDSPEARGSLELATRVTVLQRLGLARLPAEVRAKTRVIVQSAHPVSPRPPPEGVLQACLLAHLREVKGPFLAAEAVRCLPARSRWRVVHLGAALDRDAAERARAEMAGTPRYVWRGDRPRREALGVLAGSDVLLVTSRLEGGSNAVSEAIAAGVPVLSTRVDGSVGVLGPEYPGFFPPGDAAALAALLVRVEDEPEFLAALRRATAALRPLVDPAREREAWRALLAELAP</sequence>
<reference evidence="3" key="1">
    <citation type="journal article" date="2022" name="Int. J. Syst. Evol. Microbiol.">
        <title>Anaeromyxobacter oryzae sp. nov., Anaeromyxobacter diazotrophicus sp. nov. and Anaeromyxobacter paludicola sp. nov., isolated from paddy soils.</title>
        <authorList>
            <person name="Itoh H."/>
            <person name="Xu Z."/>
            <person name="Mise K."/>
            <person name="Masuda Y."/>
            <person name="Ushijima N."/>
            <person name="Hayakawa C."/>
            <person name="Shiratori Y."/>
            <person name="Senoo K."/>
        </authorList>
    </citation>
    <scope>NUCLEOTIDE SEQUENCE [LARGE SCALE GENOMIC DNA]</scope>
    <source>
        <strain evidence="3">Red232</strain>
    </source>
</reference>
<protein>
    <recommendedName>
        <fullName evidence="1">Glycosyl transferase family 1 domain-containing protein</fullName>
    </recommendedName>
</protein>
<dbReference type="InterPro" id="IPR027627">
    <property type="entry name" value="Glycosyltransferase_put"/>
</dbReference>